<evidence type="ECO:0000313" key="2">
    <source>
        <dbReference type="EMBL" id="JAD34627.1"/>
    </source>
</evidence>
<accession>A0A0A8ZIG3</accession>
<evidence type="ECO:0000256" key="1">
    <source>
        <dbReference type="SAM" id="MobiDB-lite"/>
    </source>
</evidence>
<reference evidence="2" key="2">
    <citation type="journal article" date="2015" name="Data Brief">
        <title>Shoot transcriptome of the giant reed, Arundo donax.</title>
        <authorList>
            <person name="Barrero R.A."/>
            <person name="Guerrero F.D."/>
            <person name="Moolhuijzen P."/>
            <person name="Goolsby J.A."/>
            <person name="Tidwell J."/>
            <person name="Bellgard S.E."/>
            <person name="Bellgard M.I."/>
        </authorList>
    </citation>
    <scope>NUCLEOTIDE SEQUENCE</scope>
    <source>
        <tissue evidence="2">Shoot tissue taken approximately 20 cm above the soil surface</tissue>
    </source>
</reference>
<dbReference type="AlphaFoldDB" id="A0A0A8ZIG3"/>
<dbReference type="GO" id="GO:0070300">
    <property type="term" value="F:phosphatidic acid binding"/>
    <property type="evidence" value="ECO:0007669"/>
    <property type="project" value="InterPro"/>
</dbReference>
<reference evidence="2" key="1">
    <citation type="submission" date="2014-09" db="EMBL/GenBank/DDBJ databases">
        <authorList>
            <person name="Magalhaes I.L.F."/>
            <person name="Oliveira U."/>
            <person name="Santos F.R."/>
            <person name="Vidigal T.H.D.A."/>
            <person name="Brescovit A.D."/>
            <person name="Santos A.J."/>
        </authorList>
    </citation>
    <scope>NUCLEOTIDE SEQUENCE</scope>
    <source>
        <tissue evidence="2">Shoot tissue taken approximately 20 cm above the soil surface</tissue>
    </source>
</reference>
<sequence>MAHADAGDYLLDEDDEDFFADFNAHPYRGGYDLATTYGSPLPPSANTCYPVSPPAAAATLPAQTSINPEPTDPPLEEEEVPREPVYESPVFQNGAGREGKVRKRGWCGRGLWRKCVLGLNYLSGYSDPFGERRIAMDSYVVPAYANRKGNGEDALAVKV</sequence>
<dbReference type="PANTHER" id="PTHR33971:SF7">
    <property type="match status" value="1"/>
</dbReference>
<protein>
    <submittedName>
        <fullName evidence="2">Uncharacterized protein</fullName>
    </submittedName>
</protein>
<feature type="region of interest" description="Disordered" evidence="1">
    <location>
        <begin position="59"/>
        <end position="93"/>
    </location>
</feature>
<name>A0A0A8ZIG3_ARUDO</name>
<proteinExistence type="predicted"/>
<dbReference type="PANTHER" id="PTHR33971">
    <property type="entry name" value="OS06G0232000 PROTEIN"/>
    <property type="match status" value="1"/>
</dbReference>
<dbReference type="InterPro" id="IPR038943">
    <property type="entry name" value="PLDrp1-like"/>
</dbReference>
<dbReference type="EMBL" id="GBRH01263268">
    <property type="protein sequence ID" value="JAD34627.1"/>
    <property type="molecule type" value="Transcribed_RNA"/>
</dbReference>
<organism evidence="2">
    <name type="scientific">Arundo donax</name>
    <name type="common">Giant reed</name>
    <name type="synonym">Donax arundinaceus</name>
    <dbReference type="NCBI Taxonomy" id="35708"/>
    <lineage>
        <taxon>Eukaryota</taxon>
        <taxon>Viridiplantae</taxon>
        <taxon>Streptophyta</taxon>
        <taxon>Embryophyta</taxon>
        <taxon>Tracheophyta</taxon>
        <taxon>Spermatophyta</taxon>
        <taxon>Magnoliopsida</taxon>
        <taxon>Liliopsida</taxon>
        <taxon>Poales</taxon>
        <taxon>Poaceae</taxon>
        <taxon>PACMAD clade</taxon>
        <taxon>Arundinoideae</taxon>
        <taxon>Arundineae</taxon>
        <taxon>Arundo</taxon>
    </lineage>
</organism>